<name>A0A8H3F2P2_9LECA</name>
<dbReference type="SUPFAM" id="SSF56176">
    <property type="entry name" value="FAD-binding/transporter-associated domain-like"/>
    <property type="match status" value="1"/>
</dbReference>
<reference evidence="6" key="1">
    <citation type="submission" date="2021-03" db="EMBL/GenBank/DDBJ databases">
        <authorList>
            <person name="Tagirdzhanova G."/>
        </authorList>
    </citation>
    <scope>NUCLEOTIDE SEQUENCE</scope>
</reference>
<dbReference type="InterPro" id="IPR004113">
    <property type="entry name" value="FAD-bd_oxidored_4_C"/>
</dbReference>
<dbReference type="Proteomes" id="UP000664521">
    <property type="component" value="Unassembled WGS sequence"/>
</dbReference>
<dbReference type="InterPro" id="IPR016169">
    <property type="entry name" value="FAD-bd_PCMH_sub2"/>
</dbReference>
<evidence type="ECO:0000256" key="1">
    <source>
        <dbReference type="ARBA" id="ARBA00001974"/>
    </source>
</evidence>
<protein>
    <recommendedName>
        <fullName evidence="5">FAD-binding PCMH-type domain-containing protein</fullName>
    </recommendedName>
</protein>
<dbReference type="GO" id="GO:0071949">
    <property type="term" value="F:FAD binding"/>
    <property type="evidence" value="ECO:0007669"/>
    <property type="project" value="InterPro"/>
</dbReference>
<evidence type="ECO:0000256" key="4">
    <source>
        <dbReference type="ARBA" id="ARBA00023002"/>
    </source>
</evidence>
<dbReference type="Gene3D" id="3.30.43.10">
    <property type="entry name" value="Uridine Diphospho-n-acetylenolpyruvylglucosamine Reductase, domain 2"/>
    <property type="match status" value="1"/>
</dbReference>
<evidence type="ECO:0000256" key="3">
    <source>
        <dbReference type="ARBA" id="ARBA00022827"/>
    </source>
</evidence>
<dbReference type="InterPro" id="IPR036318">
    <property type="entry name" value="FAD-bd_PCMH-like_sf"/>
</dbReference>
<sequence>MVRQYEDDVVQQAHDRVFEQNRSVPRYCLPPGMTEDQFRAVVQNLKSIVGDDQVFTEDSLLHFSDPFSPTPKTFPSAAACPSSVEEIREILALANKVHLPLWIASRGKNLGYGGPSPRVGGSLVLSLHRMNRILEANEKAAYAVVEPGVTFFDLYHHCRKFAPTLWPSCPSIAWGSVIGNTLDRGFGYTAQGNHQDYICGMEVILPDGDVIRTGQWAVDNSPSAFACRAGFGPQADGLFLQSNLGIVTKLGISVQPQPETMMSVCLEMDNLENLRHLIDILAELRREDILQNDPSIFNAFRSLSRLGPRHQVYPDPGAIPEDALKAMMQENGWAYWKTWFSFYGIKDMVMFRLALTQKTVTRISPRSRLSYKIFEGQDGERVDPTTIPTEWQPTNAGVPNINFASTIDYNAPSEGKGGHLDFSPILPYDGKLVLEWYQEVTRICGEHEFGFDSFVGGHAFTKHLIFIHIILYDRTDEAHVSSAKALWHALAAKAKEYNLANYRTHLDYMDEVQGSYNFNNNANKRFVETLKDSVDPNGILSPGKSGIWPKAYRGKHERESEVNGQLGATDAGKQNPLSKLCGNMLSAFAKFTVGERATGAWSSPQMRTG</sequence>
<keyword evidence="3" id="KW-0274">FAD</keyword>
<dbReference type="PANTHER" id="PTHR11748">
    <property type="entry name" value="D-LACTATE DEHYDROGENASE"/>
    <property type="match status" value="1"/>
</dbReference>
<dbReference type="InterPro" id="IPR016166">
    <property type="entry name" value="FAD-bd_PCMH"/>
</dbReference>
<dbReference type="Gene3D" id="3.40.462.10">
    <property type="entry name" value="FAD-linked oxidases, C-terminal domain"/>
    <property type="match status" value="1"/>
</dbReference>
<dbReference type="SUPFAM" id="SSF55103">
    <property type="entry name" value="FAD-linked oxidases, C-terminal domain"/>
    <property type="match status" value="1"/>
</dbReference>
<dbReference type="InterPro" id="IPR016170">
    <property type="entry name" value="Cytok_DH_C_sf"/>
</dbReference>
<organism evidence="6 7">
    <name type="scientific">Heterodermia speciosa</name>
    <dbReference type="NCBI Taxonomy" id="116794"/>
    <lineage>
        <taxon>Eukaryota</taxon>
        <taxon>Fungi</taxon>
        <taxon>Dikarya</taxon>
        <taxon>Ascomycota</taxon>
        <taxon>Pezizomycotina</taxon>
        <taxon>Lecanoromycetes</taxon>
        <taxon>OSLEUM clade</taxon>
        <taxon>Lecanoromycetidae</taxon>
        <taxon>Caliciales</taxon>
        <taxon>Physciaceae</taxon>
        <taxon>Heterodermia</taxon>
    </lineage>
</organism>
<dbReference type="GO" id="GO:0008720">
    <property type="term" value="F:D-lactate dehydrogenase (NAD+) activity"/>
    <property type="evidence" value="ECO:0007669"/>
    <property type="project" value="TreeGrafter"/>
</dbReference>
<keyword evidence="2" id="KW-0285">Flavoprotein</keyword>
<dbReference type="PROSITE" id="PS51387">
    <property type="entry name" value="FAD_PCMH"/>
    <property type="match status" value="1"/>
</dbReference>
<feature type="domain" description="FAD-binding PCMH-type" evidence="5">
    <location>
        <begin position="67"/>
        <end position="257"/>
    </location>
</feature>
<evidence type="ECO:0000259" key="5">
    <source>
        <dbReference type="PROSITE" id="PS51387"/>
    </source>
</evidence>
<evidence type="ECO:0000313" key="6">
    <source>
        <dbReference type="EMBL" id="CAF9914882.1"/>
    </source>
</evidence>
<gene>
    <name evidence="6" type="ORF">HETSPECPRED_002229</name>
</gene>
<dbReference type="OrthoDB" id="5332616at2759"/>
<dbReference type="InterPro" id="IPR016171">
    <property type="entry name" value="Vanillyl_alc_oxidase_C-sub2"/>
</dbReference>
<dbReference type="AlphaFoldDB" id="A0A8H3F2P2"/>
<dbReference type="InterPro" id="IPR016164">
    <property type="entry name" value="FAD-linked_Oxase-like_C"/>
</dbReference>
<dbReference type="InterPro" id="IPR006094">
    <property type="entry name" value="Oxid_FAD_bind_N"/>
</dbReference>
<dbReference type="PANTHER" id="PTHR11748:SF114">
    <property type="entry name" value="ARYL-ALCOHOL OXIDASE VANILLYL-ALCOHOL OXIDASE (AFU_ORTHOLOGUE AFUA_3G09500)-RELATED"/>
    <property type="match status" value="1"/>
</dbReference>
<keyword evidence="7" id="KW-1185">Reference proteome</keyword>
<dbReference type="Pfam" id="PF02913">
    <property type="entry name" value="FAD-oxidase_C"/>
    <property type="match status" value="1"/>
</dbReference>
<dbReference type="Gene3D" id="1.10.45.10">
    <property type="entry name" value="Vanillyl-alcohol Oxidase, Chain A, domain 4"/>
    <property type="match status" value="1"/>
</dbReference>
<dbReference type="EMBL" id="CAJPDS010000015">
    <property type="protein sequence ID" value="CAF9914882.1"/>
    <property type="molecule type" value="Genomic_DNA"/>
</dbReference>
<comment type="cofactor">
    <cofactor evidence="1">
        <name>FAD</name>
        <dbReference type="ChEBI" id="CHEBI:57692"/>
    </cofactor>
</comment>
<dbReference type="GO" id="GO:0004458">
    <property type="term" value="F:D-lactate dehydrogenase (cytochrome) activity"/>
    <property type="evidence" value="ECO:0007669"/>
    <property type="project" value="TreeGrafter"/>
</dbReference>
<dbReference type="Pfam" id="PF01565">
    <property type="entry name" value="FAD_binding_4"/>
    <property type="match status" value="1"/>
</dbReference>
<dbReference type="GO" id="GO:0005739">
    <property type="term" value="C:mitochondrion"/>
    <property type="evidence" value="ECO:0007669"/>
    <property type="project" value="TreeGrafter"/>
</dbReference>
<keyword evidence="4" id="KW-0560">Oxidoreductase</keyword>
<dbReference type="InterPro" id="IPR016167">
    <property type="entry name" value="FAD-bd_PCMH_sub1"/>
</dbReference>
<accession>A0A8H3F2P2</accession>
<evidence type="ECO:0000256" key="2">
    <source>
        <dbReference type="ARBA" id="ARBA00022630"/>
    </source>
</evidence>
<dbReference type="Gene3D" id="3.30.465.10">
    <property type="match status" value="1"/>
</dbReference>
<evidence type="ECO:0000313" key="7">
    <source>
        <dbReference type="Proteomes" id="UP000664521"/>
    </source>
</evidence>
<comment type="caution">
    <text evidence="6">The sequence shown here is derived from an EMBL/GenBank/DDBJ whole genome shotgun (WGS) entry which is preliminary data.</text>
</comment>
<proteinExistence type="predicted"/>
<dbReference type="GO" id="GO:1903457">
    <property type="term" value="P:lactate catabolic process"/>
    <property type="evidence" value="ECO:0007669"/>
    <property type="project" value="TreeGrafter"/>
</dbReference>